<sequence length="260" mass="29214">MNSVWGEDCLEFKPQRWISENGGIKREPSYKFLSFNAGPRTCLGKEVAFTQMKAAAAAVVHNFDLQVEEGQKPGPNVSVILYMKEGLNVTVKDRWGNPQVVSKIREELESIIPAESIRKSCLFDIHDLNKLVYLHGALCEALRLYPSVAFQHKSSVVADVLPSGRHVSPKTKILFFMYAVGRMNSIWGEDCLEFKPKAAEAATQTSTYSIQQRVSSSQHQQKLASVFCRKQRKTWAAASKTEHRAVETAARQHPFAEKKS</sequence>
<evidence type="ECO:0000313" key="2">
    <source>
        <dbReference type="Proteomes" id="UP001164539"/>
    </source>
</evidence>
<reference evidence="1 2" key="1">
    <citation type="journal article" date="2023" name="Science">
        <title>Complex scaffold remodeling in plant triterpene biosynthesis.</title>
        <authorList>
            <person name="De La Pena R."/>
            <person name="Hodgson H."/>
            <person name="Liu J.C."/>
            <person name="Stephenson M.J."/>
            <person name="Martin A.C."/>
            <person name="Owen C."/>
            <person name="Harkess A."/>
            <person name="Leebens-Mack J."/>
            <person name="Jimenez L.E."/>
            <person name="Osbourn A."/>
            <person name="Sattely E.S."/>
        </authorList>
    </citation>
    <scope>NUCLEOTIDE SEQUENCE [LARGE SCALE GENOMIC DNA]</scope>
    <source>
        <strain evidence="2">cv. JPN11</strain>
        <tissue evidence="1">Leaf</tissue>
    </source>
</reference>
<comment type="caution">
    <text evidence="1">The sequence shown here is derived from an EMBL/GenBank/DDBJ whole genome shotgun (WGS) entry which is preliminary data.</text>
</comment>
<keyword evidence="2" id="KW-1185">Reference proteome</keyword>
<organism evidence="1 2">
    <name type="scientific">Melia azedarach</name>
    <name type="common">Chinaberry tree</name>
    <dbReference type="NCBI Taxonomy" id="155640"/>
    <lineage>
        <taxon>Eukaryota</taxon>
        <taxon>Viridiplantae</taxon>
        <taxon>Streptophyta</taxon>
        <taxon>Embryophyta</taxon>
        <taxon>Tracheophyta</taxon>
        <taxon>Spermatophyta</taxon>
        <taxon>Magnoliopsida</taxon>
        <taxon>eudicotyledons</taxon>
        <taxon>Gunneridae</taxon>
        <taxon>Pentapetalae</taxon>
        <taxon>rosids</taxon>
        <taxon>malvids</taxon>
        <taxon>Sapindales</taxon>
        <taxon>Meliaceae</taxon>
        <taxon>Melia</taxon>
    </lineage>
</organism>
<name>A0ACC1XW93_MELAZ</name>
<evidence type="ECO:0000313" key="1">
    <source>
        <dbReference type="EMBL" id="KAJ4715550.1"/>
    </source>
</evidence>
<dbReference type="EMBL" id="CM051400">
    <property type="protein sequence ID" value="KAJ4715550.1"/>
    <property type="molecule type" value="Genomic_DNA"/>
</dbReference>
<protein>
    <submittedName>
        <fullName evidence="1">Cytochrome P450</fullName>
    </submittedName>
</protein>
<dbReference type="Proteomes" id="UP001164539">
    <property type="component" value="Chromosome 7"/>
</dbReference>
<accession>A0ACC1XW93</accession>
<gene>
    <name evidence="1" type="ORF">OWV82_013893</name>
</gene>
<proteinExistence type="predicted"/>